<sequence length="450" mass="48711">MLFAALLASIAGLMFGLDIGVISGARQFIAHEFNASNTEQGLIVSFMMFGAMAGALGANPISLHLGRRMALIISAFLFVLGSLLCAFAPSAIFLMVARAVLGLAVGVASFVAPLYISEVADERRRGGLISTYQLMVTIGILLAFVSDAILAYWGAWRLMLGIVAIPGILFFIGAFFLPDSPRWLMLRGREKEALAVLHDLRESQSEVAREVEDIKEQLEIKKSQRGFGMFLQDGNFRRAVFLGIVLQLVQQLTGINAVMYFAPTIFESSGFGQDGALWSTAIVGLVNCLATFIAIGYADNFGRRRLLTVGFFAMALGMGGLAVLLTIGVDTSPILPYLSVGFLLLFIVGFASSAGPMIWVLCSEIQPLKGRDFGVTCSTFSNWSTNFVIGLTFLPLLSMLGAGNTMWLFAALNAAFIIFTQSFVPETKDVSLESIESKLRRGIRLRDIGQ</sequence>
<protein>
    <submittedName>
        <fullName evidence="10">Sugar porter family MFS transporter</fullName>
    </submittedName>
</protein>
<comment type="similarity">
    <text evidence="2 7">Belongs to the major facilitator superfamily. Sugar transporter (TC 2.A.1.1) family.</text>
</comment>
<keyword evidence="3 7" id="KW-0813">Transport</keyword>
<gene>
    <name evidence="10" type="ORF">N5W20_05530</name>
</gene>
<keyword evidence="5 8" id="KW-1133">Transmembrane helix</keyword>
<evidence type="ECO:0000256" key="6">
    <source>
        <dbReference type="ARBA" id="ARBA00023136"/>
    </source>
</evidence>
<keyword evidence="6 8" id="KW-0472">Membrane</keyword>
<keyword evidence="4 8" id="KW-0812">Transmembrane</keyword>
<dbReference type="EMBL" id="CP107052">
    <property type="protein sequence ID" value="UYH52252.1"/>
    <property type="molecule type" value="Genomic_DNA"/>
</dbReference>
<accession>A0ABY6GL47</accession>
<dbReference type="PROSITE" id="PS50850">
    <property type="entry name" value="MFS"/>
    <property type="match status" value="1"/>
</dbReference>
<dbReference type="PANTHER" id="PTHR48020">
    <property type="entry name" value="PROTON MYO-INOSITOL COTRANSPORTER"/>
    <property type="match status" value="1"/>
</dbReference>
<comment type="subcellular location">
    <subcellularLocation>
        <location evidence="1">Membrane</location>
        <topology evidence="1">Multi-pass membrane protein</topology>
    </subcellularLocation>
</comment>
<organism evidence="10 11">
    <name type="scientific">Candidatus Kirkpatrickella diaphorinae</name>
    <dbReference type="NCBI Taxonomy" id="2984322"/>
    <lineage>
        <taxon>Bacteria</taxon>
        <taxon>Pseudomonadati</taxon>
        <taxon>Pseudomonadota</taxon>
        <taxon>Alphaproteobacteria</taxon>
        <taxon>Acetobacterales</taxon>
        <taxon>Acetobacteraceae</taxon>
        <taxon>Candidatus Kirkpatrickella</taxon>
    </lineage>
</organism>
<feature type="transmembrane region" description="Helical" evidence="8">
    <location>
        <begin position="275"/>
        <end position="297"/>
    </location>
</feature>
<dbReference type="SUPFAM" id="SSF103473">
    <property type="entry name" value="MFS general substrate transporter"/>
    <property type="match status" value="1"/>
</dbReference>
<proteinExistence type="inferred from homology"/>
<reference evidence="10" key="1">
    <citation type="submission" date="2022-10" db="EMBL/GenBank/DDBJ databases">
        <title>Candidatus Kirkpatrella diaphorinas gen. nov., sp. nov., an uncultured endosymbiont identified in a population of Diaphorina citri from Hawaii.</title>
        <authorList>
            <person name="Henry E.M."/>
            <person name="Carlson C.R."/>
            <person name="Kuo Y.-W."/>
        </authorList>
    </citation>
    <scope>NUCLEOTIDE SEQUENCE</scope>
    <source>
        <strain evidence="10">CADCRV1</strain>
    </source>
</reference>
<evidence type="ECO:0000256" key="1">
    <source>
        <dbReference type="ARBA" id="ARBA00004141"/>
    </source>
</evidence>
<feature type="transmembrane region" description="Helical" evidence="8">
    <location>
        <begin position="95"/>
        <end position="116"/>
    </location>
</feature>
<dbReference type="InterPro" id="IPR020846">
    <property type="entry name" value="MFS_dom"/>
</dbReference>
<dbReference type="InterPro" id="IPR005828">
    <property type="entry name" value="MFS_sugar_transport-like"/>
</dbReference>
<name>A0ABY6GL47_9PROT</name>
<feature type="transmembrane region" description="Helical" evidence="8">
    <location>
        <begin position="70"/>
        <end position="89"/>
    </location>
</feature>
<evidence type="ECO:0000259" key="9">
    <source>
        <dbReference type="PROSITE" id="PS50850"/>
    </source>
</evidence>
<dbReference type="PROSITE" id="PS00217">
    <property type="entry name" value="SUGAR_TRANSPORT_2"/>
    <property type="match status" value="1"/>
</dbReference>
<dbReference type="InterPro" id="IPR036259">
    <property type="entry name" value="MFS_trans_sf"/>
</dbReference>
<evidence type="ECO:0000256" key="2">
    <source>
        <dbReference type="ARBA" id="ARBA00010992"/>
    </source>
</evidence>
<dbReference type="InterPro" id="IPR050814">
    <property type="entry name" value="Myo-inositol_Transporter"/>
</dbReference>
<evidence type="ECO:0000256" key="3">
    <source>
        <dbReference type="ARBA" id="ARBA00022448"/>
    </source>
</evidence>
<feature type="transmembrane region" description="Helical" evidence="8">
    <location>
        <begin position="158"/>
        <end position="177"/>
    </location>
</feature>
<feature type="domain" description="Major facilitator superfamily (MFS) profile" evidence="9">
    <location>
        <begin position="4"/>
        <end position="428"/>
    </location>
</feature>
<dbReference type="Pfam" id="PF00083">
    <property type="entry name" value="Sugar_tr"/>
    <property type="match status" value="1"/>
</dbReference>
<dbReference type="InterPro" id="IPR005829">
    <property type="entry name" value="Sugar_transporter_CS"/>
</dbReference>
<feature type="transmembrane region" description="Helical" evidence="8">
    <location>
        <begin position="128"/>
        <end position="152"/>
    </location>
</feature>
<dbReference type="NCBIfam" id="TIGR00879">
    <property type="entry name" value="SP"/>
    <property type="match status" value="1"/>
</dbReference>
<feature type="transmembrane region" description="Helical" evidence="8">
    <location>
        <begin position="239"/>
        <end position="263"/>
    </location>
</feature>
<dbReference type="PROSITE" id="PS00216">
    <property type="entry name" value="SUGAR_TRANSPORT_1"/>
    <property type="match status" value="1"/>
</dbReference>
<feature type="transmembrane region" description="Helical" evidence="8">
    <location>
        <begin position="40"/>
        <end position="58"/>
    </location>
</feature>
<dbReference type="InterPro" id="IPR003663">
    <property type="entry name" value="Sugar/inositol_transpt"/>
</dbReference>
<dbReference type="Proteomes" id="UP001163831">
    <property type="component" value="Chromosome"/>
</dbReference>
<evidence type="ECO:0000256" key="5">
    <source>
        <dbReference type="ARBA" id="ARBA00022989"/>
    </source>
</evidence>
<evidence type="ECO:0000256" key="7">
    <source>
        <dbReference type="RuleBase" id="RU003346"/>
    </source>
</evidence>
<feature type="transmembrane region" description="Helical" evidence="8">
    <location>
        <begin position="309"/>
        <end position="328"/>
    </location>
</feature>
<feature type="transmembrane region" description="Helical" evidence="8">
    <location>
        <begin position="334"/>
        <end position="361"/>
    </location>
</feature>
<evidence type="ECO:0000256" key="4">
    <source>
        <dbReference type="ARBA" id="ARBA00022692"/>
    </source>
</evidence>
<keyword evidence="11" id="KW-1185">Reference proteome</keyword>
<evidence type="ECO:0000313" key="11">
    <source>
        <dbReference type="Proteomes" id="UP001163831"/>
    </source>
</evidence>
<dbReference type="Gene3D" id="1.20.1250.20">
    <property type="entry name" value="MFS general substrate transporter like domains"/>
    <property type="match status" value="1"/>
</dbReference>
<dbReference type="PRINTS" id="PR00171">
    <property type="entry name" value="SUGRTRNSPORT"/>
</dbReference>
<evidence type="ECO:0000256" key="8">
    <source>
        <dbReference type="SAM" id="Phobius"/>
    </source>
</evidence>
<evidence type="ECO:0000313" key="10">
    <source>
        <dbReference type="EMBL" id="UYH52252.1"/>
    </source>
</evidence>
<dbReference type="PANTHER" id="PTHR48020:SF12">
    <property type="entry name" value="PROTON MYO-INOSITOL COTRANSPORTER"/>
    <property type="match status" value="1"/>
</dbReference>